<dbReference type="PANTHER" id="PTHR12215:SF10">
    <property type="entry name" value="L-AMINOADIPATE-SEMIALDEHYDE DEHYDROGENASE-PHOSPHOPANTETHEINYL TRANSFERASE"/>
    <property type="match status" value="1"/>
</dbReference>
<protein>
    <submittedName>
        <fullName evidence="4">4'-phosphopantetheinyl transferase</fullName>
        <ecNumber evidence="4">2.7.8.-</ecNumber>
    </submittedName>
</protein>
<evidence type="ECO:0000256" key="1">
    <source>
        <dbReference type="ARBA" id="ARBA00010990"/>
    </source>
</evidence>
<reference evidence="4 5" key="1">
    <citation type="submission" date="2020-08" db="EMBL/GenBank/DDBJ databases">
        <title>Genomic Encyclopedia of Type Strains, Phase III (KMG-III): the genomes of soil and plant-associated and newly described type strains.</title>
        <authorList>
            <person name="Whitman W."/>
        </authorList>
    </citation>
    <scope>NUCLEOTIDE SEQUENCE [LARGE SCALE GENOMIC DNA]</scope>
    <source>
        <strain evidence="4 5">CECT 7247</strain>
    </source>
</reference>
<evidence type="ECO:0000259" key="3">
    <source>
        <dbReference type="Pfam" id="PF01648"/>
    </source>
</evidence>
<dbReference type="InterPro" id="IPR037143">
    <property type="entry name" value="4-PPantetheinyl_Trfase_dom_sf"/>
</dbReference>
<dbReference type="PANTHER" id="PTHR12215">
    <property type="entry name" value="PHOSPHOPANTETHEINE TRANSFERASE"/>
    <property type="match status" value="1"/>
</dbReference>
<dbReference type="SUPFAM" id="SSF56214">
    <property type="entry name" value="4'-phosphopantetheinyl transferase"/>
    <property type="match status" value="2"/>
</dbReference>
<name>A0ABR6GRB1_9BURK</name>
<comment type="similarity">
    <text evidence="1">Belongs to the P-Pant transferase superfamily. Gsp/Sfp/HetI/AcpT family.</text>
</comment>
<dbReference type="GO" id="GO:0016740">
    <property type="term" value="F:transferase activity"/>
    <property type="evidence" value="ECO:0007669"/>
    <property type="project" value="UniProtKB-KW"/>
</dbReference>
<evidence type="ECO:0000313" key="4">
    <source>
        <dbReference type="EMBL" id="MBB3194251.1"/>
    </source>
</evidence>
<keyword evidence="2 4" id="KW-0808">Transferase</keyword>
<accession>A0ABR6GRB1</accession>
<organism evidence="4 5">
    <name type="scientific">Roseateles terrae</name>
    <dbReference type="NCBI Taxonomy" id="431060"/>
    <lineage>
        <taxon>Bacteria</taxon>
        <taxon>Pseudomonadati</taxon>
        <taxon>Pseudomonadota</taxon>
        <taxon>Betaproteobacteria</taxon>
        <taxon>Burkholderiales</taxon>
        <taxon>Sphaerotilaceae</taxon>
        <taxon>Roseateles</taxon>
    </lineage>
</organism>
<dbReference type="InterPro" id="IPR008278">
    <property type="entry name" value="4-PPantetheinyl_Trfase_dom"/>
</dbReference>
<comment type="caution">
    <text evidence="4">The sequence shown here is derived from an EMBL/GenBank/DDBJ whole genome shotgun (WGS) entry which is preliminary data.</text>
</comment>
<dbReference type="Proteomes" id="UP000574369">
    <property type="component" value="Unassembled WGS sequence"/>
</dbReference>
<feature type="domain" description="4'-phosphopantetheinyl transferase" evidence="3">
    <location>
        <begin position="119"/>
        <end position="193"/>
    </location>
</feature>
<dbReference type="EMBL" id="JACHXO010000002">
    <property type="protein sequence ID" value="MBB3194251.1"/>
    <property type="molecule type" value="Genomic_DNA"/>
</dbReference>
<keyword evidence="5" id="KW-1185">Reference proteome</keyword>
<proteinExistence type="inferred from homology"/>
<gene>
    <name evidence="4" type="ORF">FHS28_001636</name>
</gene>
<dbReference type="InterPro" id="IPR050559">
    <property type="entry name" value="P-Pant_transferase_sf"/>
</dbReference>
<dbReference type="Pfam" id="PF01648">
    <property type="entry name" value="ACPS"/>
    <property type="match status" value="1"/>
</dbReference>
<evidence type="ECO:0000313" key="5">
    <source>
        <dbReference type="Proteomes" id="UP000574369"/>
    </source>
</evidence>
<dbReference type="EC" id="2.7.8.-" evidence="4"/>
<sequence length="244" mass="26430">MKTLSAADERSTRLRFRLADQPALIARLPASLAWLSDSERARWEAFSTDVRRQTFLAGRWLARQTVAQWLGGAGAPGTDHWPTLTVAASGACEVAASASVFVSISHHGTQVACAVAAVPVGVDIEGPRKRRDVVALAGMVHGDAHQAALAQMLPQQRDASFLQAWTLKEAWLKARQQGLDFALMRSLHFDDGTADTADTADTAFTRHGDLFVALAAVPALPDVIDSPPGWIWRRCRSRRSTDPA</sequence>
<dbReference type="Gene3D" id="3.90.470.20">
    <property type="entry name" value="4'-phosphopantetheinyl transferase domain"/>
    <property type="match status" value="2"/>
</dbReference>
<evidence type="ECO:0000256" key="2">
    <source>
        <dbReference type="ARBA" id="ARBA00022679"/>
    </source>
</evidence>
<dbReference type="RefSeq" id="WP_088450209.1">
    <property type="nucleotide sequence ID" value="NZ_JACHXO010000002.1"/>
</dbReference>